<feature type="region of interest" description="Disordered" evidence="1">
    <location>
        <begin position="261"/>
        <end position="318"/>
    </location>
</feature>
<dbReference type="Proteomes" id="UP000005446">
    <property type="component" value="Unassembled WGS sequence"/>
</dbReference>
<evidence type="ECO:0000313" key="2">
    <source>
        <dbReference type="EMBL" id="EHK97656.1"/>
    </source>
</evidence>
<gene>
    <name evidence="2" type="ORF">M7I_6540</name>
</gene>
<feature type="region of interest" description="Disordered" evidence="1">
    <location>
        <begin position="343"/>
        <end position="362"/>
    </location>
</feature>
<evidence type="ECO:0000256" key="1">
    <source>
        <dbReference type="SAM" id="MobiDB-lite"/>
    </source>
</evidence>
<reference evidence="2 3" key="1">
    <citation type="journal article" date="2012" name="Eukaryot. Cell">
        <title>Genome sequence of the fungus Glarea lozoyensis: the first genome sequence of a species from the Helotiaceae family.</title>
        <authorList>
            <person name="Youssar L."/>
            <person name="Gruening B.A."/>
            <person name="Erxleben A."/>
            <person name="Guenther S."/>
            <person name="Huettel W."/>
        </authorList>
    </citation>
    <scope>NUCLEOTIDE SEQUENCE [LARGE SCALE GENOMIC DNA]</scope>
    <source>
        <strain evidence="3">ATCC 74030 / MF5533</strain>
    </source>
</reference>
<feature type="compositionally biased region" description="Low complexity" evidence="1">
    <location>
        <begin position="343"/>
        <end position="354"/>
    </location>
</feature>
<feature type="compositionally biased region" description="Basic and acidic residues" evidence="1">
    <location>
        <begin position="266"/>
        <end position="278"/>
    </location>
</feature>
<feature type="compositionally biased region" description="Basic and acidic residues" evidence="1">
    <location>
        <begin position="289"/>
        <end position="313"/>
    </location>
</feature>
<name>H0EUV1_GLAL7</name>
<comment type="caution">
    <text evidence="2">The sequence shown here is derived from an EMBL/GenBank/DDBJ whole genome shotgun (WGS) entry which is preliminary data.</text>
</comment>
<dbReference type="EMBL" id="AGUE01000182">
    <property type="protein sequence ID" value="EHK97656.1"/>
    <property type="molecule type" value="Genomic_DNA"/>
</dbReference>
<accession>H0EUV1</accession>
<dbReference type="InParanoid" id="H0EUV1"/>
<dbReference type="OrthoDB" id="5235778at2759"/>
<keyword evidence="3" id="KW-1185">Reference proteome</keyword>
<organism evidence="2 3">
    <name type="scientific">Glarea lozoyensis (strain ATCC 74030 / MF5533)</name>
    <dbReference type="NCBI Taxonomy" id="1104152"/>
    <lineage>
        <taxon>Eukaryota</taxon>
        <taxon>Fungi</taxon>
        <taxon>Dikarya</taxon>
        <taxon>Ascomycota</taxon>
        <taxon>Pezizomycotina</taxon>
        <taxon>Leotiomycetes</taxon>
        <taxon>Helotiales</taxon>
        <taxon>Helotiaceae</taxon>
        <taxon>Glarea</taxon>
    </lineage>
</organism>
<proteinExistence type="predicted"/>
<dbReference type="HOGENOM" id="CLU_059216_0_0_1"/>
<sequence length="414" mass="46350">MALNKTRQQNQVVPVSLLSNSLWLRFTRHVISGSNTNSIIVDVGRDQLDDAPSPDPSITGPIIKRSKTLPKPNVRGVIIGVWRDSNELDVANKHVVFGFIDIHDRLRTRIYGMNRKREELVGNLPTGAGGCWVTFPKIIFDSHLKDLSPGQVKEYVKFRVQDLEDSSTEERSEELNAIAVGRAKAAVADGIASPAIVFEPHLADLTRQQMKEYTRIRLSDLAQLQDETDQERKLNEAKAVAQAKEIAARDDVSDKAIVQKAPTLEMETRHSARSEQRSQAKQQAEANAEVERTRKQKKEASEKQHKKTQKEISLDEASAQGAAQVELKNNMKKLNRIWKAQQTVTTPQAQASTATPPPPPEEVKYHNGIKYERKQTGVLQGKLVSAAQILNIDGEDYIEYRSWSTLIWSPGSVE</sequence>
<evidence type="ECO:0000313" key="3">
    <source>
        <dbReference type="Proteomes" id="UP000005446"/>
    </source>
</evidence>
<dbReference type="AlphaFoldDB" id="H0EUV1"/>
<protein>
    <submittedName>
        <fullName evidence="2">Uncharacterized protein</fullName>
    </submittedName>
</protein>